<dbReference type="Gene3D" id="1.10.30.50">
    <property type="match status" value="1"/>
</dbReference>
<evidence type="ECO:0008006" key="3">
    <source>
        <dbReference type="Google" id="ProtNLM"/>
    </source>
</evidence>
<evidence type="ECO:0000313" key="1">
    <source>
        <dbReference type="EMBL" id="USN14610.1"/>
    </source>
</evidence>
<evidence type="ECO:0000313" key="2">
    <source>
        <dbReference type="Proteomes" id="UP001057221"/>
    </source>
</evidence>
<protein>
    <recommendedName>
        <fullName evidence="3">HNH endonuclease</fullName>
    </recommendedName>
</protein>
<keyword evidence="2" id="KW-1185">Reference proteome</keyword>
<proteinExistence type="predicted"/>
<accession>A0A9E7MQC3</accession>
<organism evidence="1 2">
    <name type="scientific">Brevundimonas phage vB_BpoS-Domovoi</name>
    <dbReference type="NCBI Taxonomy" id="2948598"/>
    <lineage>
        <taxon>Viruses</taxon>
        <taxon>Duplodnaviria</taxon>
        <taxon>Heunggongvirae</taxon>
        <taxon>Uroviricota</taxon>
        <taxon>Caudoviricetes</taxon>
        <taxon>Jeanschmidtviridae</taxon>
        <taxon>Marchewkavirus</taxon>
        <taxon>Marchewkavirus domovoi</taxon>
    </lineage>
</organism>
<reference evidence="1 2" key="1">
    <citation type="submission" date="2022-05" db="EMBL/GenBank/DDBJ databases">
        <authorList>
            <person name="Friedrich I."/>
            <person name="Poehlein A."/>
            <person name="Schneider D."/>
            <person name="Hertel R."/>
            <person name="Daniel R."/>
        </authorList>
    </citation>
    <scope>NUCLEOTIDE SEQUENCE [LARGE SCALE GENOMIC DNA]</scope>
</reference>
<name>A0A9E7MQC3_9CAUD</name>
<dbReference type="EMBL" id="ON529855">
    <property type="protein sequence ID" value="USN14610.1"/>
    <property type="molecule type" value="Genomic_DNA"/>
</dbReference>
<sequence>MTLPTPLLWRRVYHLGMRVWSDKNPRHHRDEYRVFLRENARARDGDVCWFCARPFASGALICTIEHLLGRDHPDGYLPENVVVAHAICNTEAGSRPLEEKWALKRAFTADPDIVRQLVEARLKKRRR</sequence>
<gene>
    <name evidence="1" type="ORF">DOMOVOI_01360</name>
</gene>
<dbReference type="Proteomes" id="UP001057221">
    <property type="component" value="Segment"/>
</dbReference>